<keyword evidence="2" id="KW-1185">Reference proteome</keyword>
<dbReference type="Pfam" id="PF07985">
    <property type="entry name" value="SRR1"/>
    <property type="match status" value="1"/>
</dbReference>
<sequence>MENPGIETVAQNICQTIETLITKEEKVVLEIFGIGKLNDEDCMYQLQLAIGLLKRLKQKHGDIVITSGEPLHVEAEKNFLQKSGIQSRKIGFSNEDFINSATGADSIAICYMIHCSPDIHEAFIAANKNNLNQIIFVGNKPEDILIEGKRVKLLKDPEMIQKVIATADLKSFDVKPLLPKFPINFTWIYRFKI</sequence>
<organism evidence="2 3">
    <name type="scientific">Panagrolaimus davidi</name>
    <dbReference type="NCBI Taxonomy" id="227884"/>
    <lineage>
        <taxon>Eukaryota</taxon>
        <taxon>Metazoa</taxon>
        <taxon>Ecdysozoa</taxon>
        <taxon>Nematoda</taxon>
        <taxon>Chromadorea</taxon>
        <taxon>Rhabditida</taxon>
        <taxon>Tylenchina</taxon>
        <taxon>Panagrolaimomorpha</taxon>
        <taxon>Panagrolaimoidea</taxon>
        <taxon>Panagrolaimidae</taxon>
        <taxon>Panagrolaimus</taxon>
    </lineage>
</organism>
<dbReference type="InterPro" id="IPR012942">
    <property type="entry name" value="SRR1-like"/>
</dbReference>
<evidence type="ECO:0000313" key="2">
    <source>
        <dbReference type="Proteomes" id="UP000887578"/>
    </source>
</evidence>
<name>A0A914PDC2_9BILA</name>
<protein>
    <submittedName>
        <fullName evidence="3">SRR1-like domain-containing protein</fullName>
    </submittedName>
</protein>
<feature type="domain" description="SRR1-like" evidence="1">
    <location>
        <begin position="31"/>
        <end position="148"/>
    </location>
</feature>
<evidence type="ECO:0000313" key="3">
    <source>
        <dbReference type="WBParaSite" id="PDA_v2.g15644.t1"/>
    </source>
</evidence>
<reference evidence="3" key="1">
    <citation type="submission" date="2022-11" db="UniProtKB">
        <authorList>
            <consortium name="WormBaseParasite"/>
        </authorList>
    </citation>
    <scope>IDENTIFICATION</scope>
</reference>
<dbReference type="Proteomes" id="UP000887578">
    <property type="component" value="Unplaced"/>
</dbReference>
<accession>A0A914PDC2</accession>
<dbReference type="WBParaSite" id="PDA_v2.g15644.t1">
    <property type="protein sequence ID" value="PDA_v2.g15644.t1"/>
    <property type="gene ID" value="PDA_v2.g15644"/>
</dbReference>
<evidence type="ECO:0000259" key="1">
    <source>
        <dbReference type="Pfam" id="PF07985"/>
    </source>
</evidence>
<proteinExistence type="predicted"/>
<dbReference type="AlphaFoldDB" id="A0A914PDC2"/>